<feature type="compositionally biased region" description="Low complexity" evidence="11">
    <location>
        <begin position="95"/>
        <end position="104"/>
    </location>
</feature>
<keyword evidence="8" id="KW-0804">Transcription</keyword>
<comment type="subcellular location">
    <subcellularLocation>
        <location evidence="1">Nucleus</location>
    </subcellularLocation>
</comment>
<dbReference type="FunFam" id="3.30.160.60:FF:002343">
    <property type="entry name" value="Zinc finger protein 33A"/>
    <property type="match status" value="1"/>
</dbReference>
<feature type="domain" description="C2H2-type" evidence="12">
    <location>
        <begin position="252"/>
        <end position="279"/>
    </location>
</feature>
<dbReference type="GeneTree" id="ENSGT01150000286953"/>
<feature type="domain" description="C2H2-type" evidence="12">
    <location>
        <begin position="308"/>
        <end position="335"/>
    </location>
</feature>
<dbReference type="SMART" id="SM00355">
    <property type="entry name" value="ZnF_C2H2"/>
    <property type="match status" value="4"/>
</dbReference>
<evidence type="ECO:0000313" key="13">
    <source>
        <dbReference type="Ensembl" id="ENSMMDP00005053993.1"/>
    </source>
</evidence>
<dbReference type="PANTHER" id="PTHR14003:SF23">
    <property type="entry name" value="ZINC FINGER PROTEIN 143"/>
    <property type="match status" value="1"/>
</dbReference>
<dbReference type="GO" id="GO:0000981">
    <property type="term" value="F:DNA-binding transcription factor activity, RNA polymerase II-specific"/>
    <property type="evidence" value="ECO:0007669"/>
    <property type="project" value="TreeGrafter"/>
</dbReference>
<evidence type="ECO:0000256" key="8">
    <source>
        <dbReference type="ARBA" id="ARBA00023163"/>
    </source>
</evidence>
<dbReference type="GO" id="GO:0031519">
    <property type="term" value="C:PcG protein complex"/>
    <property type="evidence" value="ECO:0007669"/>
    <property type="project" value="TreeGrafter"/>
</dbReference>
<evidence type="ECO:0000256" key="4">
    <source>
        <dbReference type="ARBA" id="ARBA00022737"/>
    </source>
</evidence>
<keyword evidence="6" id="KW-0862">Zinc</keyword>
<dbReference type="Gene3D" id="3.30.160.60">
    <property type="entry name" value="Classic Zinc Finger"/>
    <property type="match status" value="4"/>
</dbReference>
<dbReference type="Pfam" id="PF00096">
    <property type="entry name" value="zf-C2H2"/>
    <property type="match status" value="1"/>
</dbReference>
<accession>A0A668AR66</accession>
<dbReference type="Proteomes" id="UP000472263">
    <property type="component" value="Chromosome 11"/>
</dbReference>
<dbReference type="GO" id="GO:0000978">
    <property type="term" value="F:RNA polymerase II cis-regulatory region sequence-specific DNA binding"/>
    <property type="evidence" value="ECO:0007669"/>
    <property type="project" value="TreeGrafter"/>
</dbReference>
<evidence type="ECO:0000256" key="7">
    <source>
        <dbReference type="ARBA" id="ARBA00023125"/>
    </source>
</evidence>
<keyword evidence="4" id="KW-0677">Repeat</keyword>
<dbReference type="PANTHER" id="PTHR14003">
    <property type="entry name" value="TRANSCRIPTIONAL REPRESSOR PROTEIN YY"/>
    <property type="match status" value="1"/>
</dbReference>
<dbReference type="Pfam" id="PF13465">
    <property type="entry name" value="zf-H2C2_2"/>
    <property type="match status" value="1"/>
</dbReference>
<dbReference type="RefSeq" id="XP_029919722.1">
    <property type="nucleotide sequence ID" value="XM_030063862.1"/>
</dbReference>
<feature type="domain" description="C2H2-type" evidence="12">
    <location>
        <begin position="336"/>
        <end position="363"/>
    </location>
</feature>
<dbReference type="OrthoDB" id="8113227at2759"/>
<dbReference type="Ensembl" id="ENSMMDT00005055039.1">
    <property type="protein sequence ID" value="ENSMMDP00005053993.1"/>
    <property type="gene ID" value="ENSMMDG00005024247.1"/>
</dbReference>
<name>A0A668AR66_9TELE</name>
<evidence type="ECO:0000313" key="14">
    <source>
        <dbReference type="Proteomes" id="UP000472263"/>
    </source>
</evidence>
<evidence type="ECO:0000256" key="2">
    <source>
        <dbReference type="ARBA" id="ARBA00006991"/>
    </source>
</evidence>
<dbReference type="InterPro" id="IPR013087">
    <property type="entry name" value="Znf_C2H2_type"/>
</dbReference>
<evidence type="ECO:0000256" key="10">
    <source>
        <dbReference type="PROSITE-ProRule" id="PRU00042"/>
    </source>
</evidence>
<keyword evidence="3" id="KW-0479">Metal-binding</keyword>
<evidence type="ECO:0000256" key="9">
    <source>
        <dbReference type="ARBA" id="ARBA00023242"/>
    </source>
</evidence>
<dbReference type="GO" id="GO:0005667">
    <property type="term" value="C:transcription regulator complex"/>
    <property type="evidence" value="ECO:0007669"/>
    <property type="project" value="TreeGrafter"/>
</dbReference>
<gene>
    <name evidence="13" type="primary">LOC115367909</name>
</gene>
<dbReference type="GO" id="GO:0008270">
    <property type="term" value="F:zinc ion binding"/>
    <property type="evidence" value="ECO:0007669"/>
    <property type="project" value="UniProtKB-KW"/>
</dbReference>
<comment type="similarity">
    <text evidence="2">Belongs to the krueppel C2H2-type zinc-finger protein family.</text>
</comment>
<evidence type="ECO:0000256" key="6">
    <source>
        <dbReference type="ARBA" id="ARBA00022833"/>
    </source>
</evidence>
<dbReference type="InterPro" id="IPR036236">
    <property type="entry name" value="Znf_C2H2_sf"/>
</dbReference>
<feature type="compositionally biased region" description="Polar residues" evidence="11">
    <location>
        <begin position="76"/>
        <end position="94"/>
    </location>
</feature>
<dbReference type="PROSITE" id="PS50157">
    <property type="entry name" value="ZINC_FINGER_C2H2_2"/>
    <property type="match status" value="4"/>
</dbReference>
<keyword evidence="9" id="KW-0539">Nucleus</keyword>
<organism evidence="13 14">
    <name type="scientific">Myripristis murdjan</name>
    <name type="common">pinecone soldierfish</name>
    <dbReference type="NCBI Taxonomy" id="586833"/>
    <lineage>
        <taxon>Eukaryota</taxon>
        <taxon>Metazoa</taxon>
        <taxon>Chordata</taxon>
        <taxon>Craniata</taxon>
        <taxon>Vertebrata</taxon>
        <taxon>Euteleostomi</taxon>
        <taxon>Actinopterygii</taxon>
        <taxon>Neopterygii</taxon>
        <taxon>Teleostei</taxon>
        <taxon>Neoteleostei</taxon>
        <taxon>Acanthomorphata</taxon>
        <taxon>Holocentriformes</taxon>
        <taxon>Holocentridae</taxon>
        <taxon>Myripristis</taxon>
    </lineage>
</organism>
<feature type="domain" description="C2H2-type" evidence="12">
    <location>
        <begin position="280"/>
        <end position="307"/>
    </location>
</feature>
<reference evidence="13" key="2">
    <citation type="submission" date="2025-08" db="UniProtKB">
        <authorList>
            <consortium name="Ensembl"/>
        </authorList>
    </citation>
    <scope>IDENTIFICATION</scope>
</reference>
<keyword evidence="7" id="KW-0238">DNA-binding</keyword>
<dbReference type="FunFam" id="3.30.160.60:FF:000188">
    <property type="entry name" value="Zinc finger protein 787"/>
    <property type="match status" value="1"/>
</dbReference>
<dbReference type="SUPFAM" id="SSF57667">
    <property type="entry name" value="beta-beta-alpha zinc fingers"/>
    <property type="match status" value="2"/>
</dbReference>
<proteinExistence type="inferred from homology"/>
<dbReference type="InParanoid" id="A0A668AR66"/>
<dbReference type="PROSITE" id="PS00028">
    <property type="entry name" value="ZINC_FINGER_C2H2_1"/>
    <property type="match status" value="4"/>
</dbReference>
<keyword evidence="14" id="KW-1185">Reference proteome</keyword>
<sequence length="379" mass="42712">MSQIQLLRVFISERLTAAAEEIFVAVQRTMAEYEQDPDLPRQQRLLDVRLKQEGKLHGEVSSQLFVGEEEVPLEQAQYQQEWSPRSSHNNPGVSQENPEAPEAPAIKEEQQDPWTSPEGEPLPAEEEADATNFSFAPTCVKSCIYPERTVFQTQGVENEDIKLLPSYSADQRKTDGNSDLNSECQPLFPDCSVTLHDMGPELSLKTLTDFSISKDLKCHKRIHTGSSLSARGRELELLIRAPTGRKRRNKKYCCRFCGKEFSHSTHLATHTRIHTGGKLFSCKVCGKEFRHGNSVIVHMRIHTEEKPYCCSLCGKAFRHVGNLNVHMRIHTGEKPYSCKVCGKKFSRNNLMTNHMAVHTGEKSLGVKTVVRRDSAGIPP</sequence>
<feature type="region of interest" description="Disordered" evidence="11">
    <location>
        <begin position="75"/>
        <end position="128"/>
    </location>
</feature>
<keyword evidence="5 10" id="KW-0863">Zinc-finger</keyword>
<dbReference type="GO" id="GO:0000785">
    <property type="term" value="C:chromatin"/>
    <property type="evidence" value="ECO:0007669"/>
    <property type="project" value="TreeGrafter"/>
</dbReference>
<evidence type="ECO:0000256" key="5">
    <source>
        <dbReference type="ARBA" id="ARBA00022771"/>
    </source>
</evidence>
<evidence type="ECO:0000256" key="3">
    <source>
        <dbReference type="ARBA" id="ARBA00022723"/>
    </source>
</evidence>
<evidence type="ECO:0000256" key="1">
    <source>
        <dbReference type="ARBA" id="ARBA00004123"/>
    </source>
</evidence>
<dbReference type="FunFam" id="3.30.160.60:FF:000478">
    <property type="entry name" value="Zinc finger protein 133"/>
    <property type="match status" value="1"/>
</dbReference>
<reference evidence="13" key="1">
    <citation type="submission" date="2019-06" db="EMBL/GenBank/DDBJ databases">
        <authorList>
            <consortium name="Wellcome Sanger Institute Data Sharing"/>
        </authorList>
    </citation>
    <scope>NUCLEOTIDE SEQUENCE [LARGE SCALE GENOMIC DNA]</scope>
</reference>
<reference evidence="13" key="3">
    <citation type="submission" date="2025-09" db="UniProtKB">
        <authorList>
            <consortium name="Ensembl"/>
        </authorList>
    </citation>
    <scope>IDENTIFICATION</scope>
</reference>
<protein>
    <submittedName>
        <fullName evidence="13">Zinc finger protein 420-like</fullName>
    </submittedName>
</protein>
<dbReference type="AlphaFoldDB" id="A0A668AR66"/>
<dbReference type="GeneID" id="115367909"/>
<evidence type="ECO:0000259" key="12">
    <source>
        <dbReference type="PROSITE" id="PS50157"/>
    </source>
</evidence>
<evidence type="ECO:0000256" key="11">
    <source>
        <dbReference type="SAM" id="MobiDB-lite"/>
    </source>
</evidence>
<dbReference type="FunFam" id="3.30.160.60:FF:000303">
    <property type="entry name" value="Zinc finger protein 41"/>
    <property type="match status" value="1"/>
</dbReference>